<dbReference type="AlphaFoldDB" id="A0AAW1T5U7"/>
<reference evidence="2 3" key="1">
    <citation type="journal article" date="2024" name="Nat. Commun.">
        <title>Phylogenomics reveals the evolutionary origins of lichenization in chlorophyte algae.</title>
        <authorList>
            <person name="Puginier C."/>
            <person name="Libourel C."/>
            <person name="Otte J."/>
            <person name="Skaloud P."/>
            <person name="Haon M."/>
            <person name="Grisel S."/>
            <person name="Petersen M."/>
            <person name="Berrin J.G."/>
            <person name="Delaux P.M."/>
            <person name="Dal Grande F."/>
            <person name="Keller J."/>
        </authorList>
    </citation>
    <scope>NUCLEOTIDE SEQUENCE [LARGE SCALE GENOMIC DNA]</scope>
    <source>
        <strain evidence="2 3">SAG 2523</strain>
    </source>
</reference>
<protein>
    <recommendedName>
        <fullName evidence="4">UV-stimulated scaffold protein A</fullName>
    </recommendedName>
</protein>
<feature type="region of interest" description="Disordered" evidence="1">
    <location>
        <begin position="335"/>
        <end position="433"/>
    </location>
</feature>
<dbReference type="GO" id="GO:0006283">
    <property type="term" value="P:transcription-coupled nucleotide-excision repair"/>
    <property type="evidence" value="ECO:0007669"/>
    <property type="project" value="TreeGrafter"/>
</dbReference>
<organism evidence="2 3">
    <name type="scientific">Apatococcus fuscideae</name>
    <dbReference type="NCBI Taxonomy" id="2026836"/>
    <lineage>
        <taxon>Eukaryota</taxon>
        <taxon>Viridiplantae</taxon>
        <taxon>Chlorophyta</taxon>
        <taxon>core chlorophytes</taxon>
        <taxon>Trebouxiophyceae</taxon>
        <taxon>Chlorellales</taxon>
        <taxon>Chlorellaceae</taxon>
        <taxon>Apatococcus</taxon>
    </lineage>
</organism>
<feature type="compositionally biased region" description="Low complexity" evidence="1">
    <location>
        <begin position="421"/>
        <end position="432"/>
    </location>
</feature>
<feature type="compositionally biased region" description="Basic and acidic residues" evidence="1">
    <location>
        <begin position="351"/>
        <end position="361"/>
    </location>
</feature>
<dbReference type="EMBL" id="JALJOV010000335">
    <property type="protein sequence ID" value="KAK9864593.1"/>
    <property type="molecule type" value="Genomic_DNA"/>
</dbReference>
<evidence type="ECO:0000256" key="1">
    <source>
        <dbReference type="SAM" id="MobiDB-lite"/>
    </source>
</evidence>
<feature type="compositionally biased region" description="Polar residues" evidence="1">
    <location>
        <begin position="339"/>
        <end position="350"/>
    </location>
</feature>
<dbReference type="GO" id="GO:0000993">
    <property type="term" value="F:RNA polymerase II complex binding"/>
    <property type="evidence" value="ECO:0007669"/>
    <property type="project" value="TreeGrafter"/>
</dbReference>
<evidence type="ECO:0000313" key="3">
    <source>
        <dbReference type="Proteomes" id="UP001485043"/>
    </source>
</evidence>
<dbReference type="GO" id="GO:0009411">
    <property type="term" value="P:response to UV"/>
    <property type="evidence" value="ECO:0007669"/>
    <property type="project" value="InterPro"/>
</dbReference>
<evidence type="ECO:0008006" key="4">
    <source>
        <dbReference type="Google" id="ProtNLM"/>
    </source>
</evidence>
<proteinExistence type="predicted"/>
<dbReference type="GO" id="GO:0005694">
    <property type="term" value="C:chromosome"/>
    <property type="evidence" value="ECO:0007669"/>
    <property type="project" value="TreeGrafter"/>
</dbReference>
<evidence type="ECO:0000313" key="2">
    <source>
        <dbReference type="EMBL" id="KAK9864593.1"/>
    </source>
</evidence>
<feature type="compositionally biased region" description="Polar residues" evidence="1">
    <location>
        <begin position="411"/>
        <end position="420"/>
    </location>
</feature>
<comment type="caution">
    <text evidence="2">The sequence shown here is derived from an EMBL/GenBank/DDBJ whole genome shotgun (WGS) entry which is preliminary data.</text>
</comment>
<gene>
    <name evidence="2" type="ORF">WJX84_002954</name>
</gene>
<dbReference type="Proteomes" id="UP001485043">
    <property type="component" value="Unassembled WGS sequence"/>
</dbReference>
<dbReference type="Pfam" id="PF20867">
    <property type="entry name" value="UVSSA_N"/>
    <property type="match status" value="1"/>
</dbReference>
<sequence>MLDHDSHQRLVKLLEELTDKRRMDIEPSLLRRFKALCKASDANIQSSFELLLDRLKVPHAQVRLHAVALCDELFMRSRIFRGLMAQRFSRFLELSVGHRSENPLPGPQEAAVQLRERALEAIEVWTERFGSLYRQVELGHHYLKHTLNFHFPELRARAAAAEAETRAREARARQLIEDKYQRIVAEYPRFSTATLDLLAQLDRCLQLLEGRDVQASPQEGADSLNKERDDEEWEDVEVAADVPDQADREGLPAYASLALPDDLLCSSQSLQIRSADPAVVETLRGLDQELQGSTLATLQDWLRNLVKVDAGAVGSSAHAAKEQLLRSALELRGGAARSMNRQEGAQQEQASSRKGEHKGTDDSWPMFEGSGSEDDAPLGSRRQPPPSRHIPVAASLAAAQDDAQALRAPAKSSQRSAAGQPSSKGKPLPKKGAVPDTVKAELLKQAPVIPAGSHLAYWDSDKAGAMVDSRALEISNHWGPVDAQAELPAERLAELFGTVATYTTPSVPKAAAPSAVPSRRSQALAARASSRAHNDAMLSAAGNDEQLARSLAQVDIQAAQQATNDGRKGRGAKRKLTVRERLAKKLLSGRTVNQAQEELGAAESENFRDRNTNNF</sequence>
<keyword evidence="3" id="KW-1185">Reference proteome</keyword>
<dbReference type="InterPro" id="IPR049408">
    <property type="entry name" value="UVSSA_N_a-solenoid_rpt"/>
</dbReference>
<name>A0AAW1T5U7_9CHLO</name>
<accession>A0AAW1T5U7</accession>
<dbReference type="PANTHER" id="PTHR28670">
    <property type="entry name" value="UV-STIMULATED SCAFFOLD PROTEIN A"/>
    <property type="match status" value="1"/>
</dbReference>
<feature type="compositionally biased region" description="Low complexity" evidence="1">
    <location>
        <begin position="393"/>
        <end position="410"/>
    </location>
</feature>
<dbReference type="InterPro" id="IPR018610">
    <property type="entry name" value="UVSSA"/>
</dbReference>
<dbReference type="PANTHER" id="PTHR28670:SF1">
    <property type="entry name" value="UV-STIMULATED SCAFFOLD PROTEIN A"/>
    <property type="match status" value="1"/>
</dbReference>